<evidence type="ECO:0000256" key="10">
    <source>
        <dbReference type="ARBA" id="ARBA00023027"/>
    </source>
</evidence>
<comment type="catalytic activity">
    <reaction evidence="12">
        <text>a quinone + NADH + H(+) = a quinol + NAD(+)</text>
        <dbReference type="Rhea" id="RHEA:46160"/>
        <dbReference type="ChEBI" id="CHEBI:15378"/>
        <dbReference type="ChEBI" id="CHEBI:24646"/>
        <dbReference type="ChEBI" id="CHEBI:57540"/>
        <dbReference type="ChEBI" id="CHEBI:57945"/>
        <dbReference type="ChEBI" id="CHEBI:132124"/>
        <dbReference type="EC" id="1.6.5.9"/>
    </reaction>
</comment>
<dbReference type="Pfam" id="PF07681">
    <property type="entry name" value="DoxX"/>
    <property type="match status" value="1"/>
</dbReference>
<evidence type="ECO:0000313" key="17">
    <source>
        <dbReference type="EMBL" id="ASJ73545.1"/>
    </source>
</evidence>
<dbReference type="InterPro" id="IPR023753">
    <property type="entry name" value="FAD/NAD-binding_dom"/>
</dbReference>
<evidence type="ECO:0000256" key="3">
    <source>
        <dbReference type="ARBA" id="ARBA00012637"/>
    </source>
</evidence>
<keyword evidence="6" id="KW-0274">FAD</keyword>
<dbReference type="InterPro" id="IPR032808">
    <property type="entry name" value="DoxX"/>
</dbReference>
<feature type="coiled-coil region" evidence="13">
    <location>
        <begin position="420"/>
        <end position="447"/>
    </location>
</feature>
<evidence type="ECO:0000256" key="1">
    <source>
        <dbReference type="ARBA" id="ARBA00004141"/>
    </source>
</evidence>
<evidence type="ECO:0000259" key="15">
    <source>
        <dbReference type="Pfam" id="PF07992"/>
    </source>
</evidence>
<keyword evidence="7" id="KW-0809">Transit peptide</keyword>
<evidence type="ECO:0000313" key="18">
    <source>
        <dbReference type="Proteomes" id="UP000250079"/>
    </source>
</evidence>
<evidence type="ECO:0000256" key="12">
    <source>
        <dbReference type="ARBA" id="ARBA00047599"/>
    </source>
</evidence>
<feature type="transmembrane region" description="Helical" evidence="14">
    <location>
        <begin position="115"/>
        <end position="138"/>
    </location>
</feature>
<name>A0A2Z2NSQ5_9GAMM</name>
<keyword evidence="18" id="KW-1185">Reference proteome</keyword>
<evidence type="ECO:0000256" key="7">
    <source>
        <dbReference type="ARBA" id="ARBA00022946"/>
    </source>
</evidence>
<comment type="subcellular location">
    <subcellularLocation>
        <location evidence="1">Membrane</location>
        <topology evidence="1">Multi-pass membrane protein</topology>
    </subcellularLocation>
</comment>
<dbReference type="InterPro" id="IPR036188">
    <property type="entry name" value="FAD/NAD-bd_sf"/>
</dbReference>
<dbReference type="GO" id="GO:0050136">
    <property type="term" value="F:NADH dehydrogenase (quinone) (non-electrogenic) activity"/>
    <property type="evidence" value="ECO:0007669"/>
    <property type="project" value="UniProtKB-EC"/>
</dbReference>
<keyword evidence="9 17" id="KW-0560">Oxidoreductase</keyword>
<evidence type="ECO:0000256" key="9">
    <source>
        <dbReference type="ARBA" id="ARBA00023002"/>
    </source>
</evidence>
<evidence type="ECO:0000256" key="14">
    <source>
        <dbReference type="SAM" id="Phobius"/>
    </source>
</evidence>
<evidence type="ECO:0000256" key="13">
    <source>
        <dbReference type="SAM" id="Coils"/>
    </source>
</evidence>
<evidence type="ECO:0000256" key="4">
    <source>
        <dbReference type="ARBA" id="ARBA00022630"/>
    </source>
</evidence>
<protein>
    <recommendedName>
        <fullName evidence="3">NADH:ubiquinone reductase (non-electrogenic)</fullName>
        <ecNumber evidence="3">1.6.5.9</ecNumber>
    </recommendedName>
</protein>
<dbReference type="Pfam" id="PF07992">
    <property type="entry name" value="Pyr_redox_2"/>
    <property type="match status" value="1"/>
</dbReference>
<feature type="domain" description="FAD/NAD(P)-binding" evidence="15">
    <location>
        <begin position="295"/>
        <end position="615"/>
    </location>
</feature>
<keyword evidence="5 14" id="KW-0812">Transmembrane</keyword>
<proteinExistence type="inferred from homology"/>
<dbReference type="InterPro" id="IPR045024">
    <property type="entry name" value="NDH-2"/>
</dbReference>
<dbReference type="KEGG" id="gai:IMCC3135_17315"/>
<evidence type="ECO:0000256" key="11">
    <source>
        <dbReference type="ARBA" id="ARBA00023136"/>
    </source>
</evidence>
<comment type="similarity">
    <text evidence="2">Belongs to the NADH dehydrogenase family.</text>
</comment>
<feature type="transmembrane region" description="Helical" evidence="14">
    <location>
        <begin position="174"/>
        <end position="193"/>
    </location>
</feature>
<dbReference type="RefSeq" id="WP_088918711.1">
    <property type="nucleotide sequence ID" value="NZ_CP018632.1"/>
</dbReference>
<evidence type="ECO:0000256" key="6">
    <source>
        <dbReference type="ARBA" id="ARBA00022827"/>
    </source>
</evidence>
<dbReference type="EMBL" id="CP018632">
    <property type="protein sequence ID" value="ASJ73545.1"/>
    <property type="molecule type" value="Genomic_DNA"/>
</dbReference>
<dbReference type="InterPro" id="IPR054585">
    <property type="entry name" value="NDH2-like_C"/>
</dbReference>
<organism evidence="17 18">
    <name type="scientific">Granulosicoccus antarcticus IMCC3135</name>
    <dbReference type="NCBI Taxonomy" id="1192854"/>
    <lineage>
        <taxon>Bacteria</taxon>
        <taxon>Pseudomonadati</taxon>
        <taxon>Pseudomonadota</taxon>
        <taxon>Gammaproteobacteria</taxon>
        <taxon>Chromatiales</taxon>
        <taxon>Granulosicoccaceae</taxon>
        <taxon>Granulosicoccus</taxon>
    </lineage>
</organism>
<evidence type="ECO:0000256" key="2">
    <source>
        <dbReference type="ARBA" id="ARBA00005272"/>
    </source>
</evidence>
<keyword evidence="13" id="KW-0175">Coiled coil</keyword>
<dbReference type="AlphaFoldDB" id="A0A2Z2NSQ5"/>
<dbReference type="SUPFAM" id="SSF51905">
    <property type="entry name" value="FAD/NAD(P)-binding domain"/>
    <property type="match status" value="1"/>
</dbReference>
<gene>
    <name evidence="17" type="ORF">IMCC3135_17315</name>
</gene>
<evidence type="ECO:0000256" key="8">
    <source>
        <dbReference type="ARBA" id="ARBA00022989"/>
    </source>
</evidence>
<feature type="domain" description="External alternative NADH-ubiquinone oxidoreductase-like C-terminal" evidence="16">
    <location>
        <begin position="639"/>
        <end position="697"/>
    </location>
</feature>
<dbReference type="PRINTS" id="PR00368">
    <property type="entry name" value="FADPNR"/>
</dbReference>
<dbReference type="GO" id="GO:0016020">
    <property type="term" value="C:membrane"/>
    <property type="evidence" value="ECO:0007669"/>
    <property type="project" value="UniProtKB-SubCell"/>
</dbReference>
<dbReference type="PANTHER" id="PTHR43706">
    <property type="entry name" value="NADH DEHYDROGENASE"/>
    <property type="match status" value="1"/>
</dbReference>
<dbReference type="Gene3D" id="3.50.50.100">
    <property type="match status" value="1"/>
</dbReference>
<dbReference type="Proteomes" id="UP000250079">
    <property type="component" value="Chromosome"/>
</dbReference>
<dbReference type="OrthoDB" id="9802771at2"/>
<evidence type="ECO:0000256" key="5">
    <source>
        <dbReference type="ARBA" id="ARBA00022692"/>
    </source>
</evidence>
<feature type="transmembrane region" description="Helical" evidence="14">
    <location>
        <begin position="20"/>
        <end position="40"/>
    </location>
</feature>
<keyword evidence="10" id="KW-0520">NAD</keyword>
<feature type="transmembrane region" description="Helical" evidence="14">
    <location>
        <begin position="230"/>
        <end position="249"/>
    </location>
</feature>
<accession>A0A2Z2NSQ5</accession>
<keyword evidence="4" id="KW-0285">Flavoprotein</keyword>
<dbReference type="Pfam" id="PF22366">
    <property type="entry name" value="NDH2_C"/>
    <property type="match status" value="1"/>
</dbReference>
<evidence type="ECO:0000259" key="16">
    <source>
        <dbReference type="Pfam" id="PF22366"/>
    </source>
</evidence>
<keyword evidence="8 14" id="KW-1133">Transmembrane helix</keyword>
<sequence>MSETSKLLDRSELHTDTGVGILRIAAGLFFLVPGILKVIAPESFLAMTAHFPAALQSQLDWLFNLVIIAEILGGLMLIVGWNIRLAVPALVVITVIAESLVVINDTASNIRLLSLAAHLMGIGLYSAMFFLGSGRWAIGRGRSVLHWLASRDAGRLSKAAHSVTSGAGRNVGVFLIRASVSIPFIAAFWLGLTDEAYQSVLLEPIWFRNILLLVSLIGGLSMLTGFQTNTMSWVLAALALLHLATVGIADASSSQIGIINILFHLLIIAAVVSLRLINFGSDLEVAHILSLDKKNVVVVGGGFAGTQLVRKLERKLPNDWQVVLISEENYTTFNPMLAEVVGASILPSHVIAPIRRMIRKTRFISARLTSVDIEGKTVSFEGEERDHVLAYEHLVFAFGSRANMELVPGMAEHAMPFKLLGDALALRNRVIEQMEKAEQEEDAETRRWLGHFVIIGAGFSGAEIGGAIQDFIHASHKHYPRLHDDDLAVTLIHRGEVPLQELSPKLGEHAMQRMLQQGIRMRMSTGVSEVDARGVVTDKGARVEGATVISTIGTRSNPLMETMDVPVQRGRITVEPDMSISGHEGLWAIGDCAAIPNAHDGNLAPPTAQFAIREGHQLADNIAQAIAGKPTNAFNYDSKGSMATIGHLNGVAEISGGIRLGGFPAWLLWRAFYLSLMPTMAKKTRILFEWTWSMLFSPDIINLRFTTTENADKSREERRRD</sequence>
<dbReference type="EC" id="1.6.5.9" evidence="3"/>
<feature type="transmembrane region" description="Helical" evidence="14">
    <location>
        <begin position="205"/>
        <end position="224"/>
    </location>
</feature>
<feature type="transmembrane region" description="Helical" evidence="14">
    <location>
        <begin position="256"/>
        <end position="277"/>
    </location>
</feature>
<dbReference type="PANTHER" id="PTHR43706:SF47">
    <property type="entry name" value="EXTERNAL NADH-UBIQUINONE OXIDOREDUCTASE 1, MITOCHONDRIAL-RELATED"/>
    <property type="match status" value="1"/>
</dbReference>
<keyword evidence="11 14" id="KW-0472">Membrane</keyword>
<feature type="transmembrane region" description="Helical" evidence="14">
    <location>
        <begin position="61"/>
        <end position="79"/>
    </location>
</feature>
<reference evidence="17 18" key="1">
    <citation type="submission" date="2016-12" db="EMBL/GenBank/DDBJ databases">
        <authorList>
            <person name="Song W.-J."/>
            <person name="Kurnit D.M."/>
        </authorList>
    </citation>
    <scope>NUCLEOTIDE SEQUENCE [LARGE SCALE GENOMIC DNA]</scope>
    <source>
        <strain evidence="17 18">IMCC3135</strain>
    </source>
</reference>